<accession>A0ABW4NHM2</accession>
<protein>
    <recommendedName>
        <fullName evidence="3">AraC family transcriptional regulator</fullName>
    </recommendedName>
</protein>
<evidence type="ECO:0008006" key="3">
    <source>
        <dbReference type="Google" id="ProtNLM"/>
    </source>
</evidence>
<dbReference type="Proteomes" id="UP001597283">
    <property type="component" value="Unassembled WGS sequence"/>
</dbReference>
<gene>
    <name evidence="1" type="ORF">ACFSC3_17035</name>
</gene>
<evidence type="ECO:0000313" key="1">
    <source>
        <dbReference type="EMBL" id="MFD1789263.1"/>
    </source>
</evidence>
<reference evidence="2" key="1">
    <citation type="journal article" date="2019" name="Int. J. Syst. Evol. Microbiol.">
        <title>The Global Catalogue of Microorganisms (GCM) 10K type strain sequencing project: providing services to taxonomists for standard genome sequencing and annotation.</title>
        <authorList>
            <consortium name="The Broad Institute Genomics Platform"/>
            <consortium name="The Broad Institute Genome Sequencing Center for Infectious Disease"/>
            <person name="Wu L."/>
            <person name="Ma J."/>
        </authorList>
    </citation>
    <scope>NUCLEOTIDE SEQUENCE [LARGE SCALE GENOMIC DNA]</scope>
    <source>
        <strain evidence="2">Q85</strain>
    </source>
</reference>
<proteinExistence type="predicted"/>
<name>A0ABW4NHM2_9SPHN</name>
<dbReference type="EMBL" id="JBHUFC010000016">
    <property type="protein sequence ID" value="MFD1789263.1"/>
    <property type="molecule type" value="Genomic_DNA"/>
</dbReference>
<evidence type="ECO:0000313" key="2">
    <source>
        <dbReference type="Proteomes" id="UP001597283"/>
    </source>
</evidence>
<comment type="caution">
    <text evidence="1">The sequence shown here is derived from an EMBL/GenBank/DDBJ whole genome shotgun (WGS) entry which is preliminary data.</text>
</comment>
<keyword evidence="2" id="KW-1185">Reference proteome</keyword>
<sequence>MTQQLSDEIANRFTLAAAELLRHPLDPAFAQDAPSTVFLAGRPLTPATLAQVSLMAVDSDMDLVHLAFDEGRERFGPTDISIFCIRFGAVFRWIGCALWAPRDGGPMMIMPPGVNVCFAQDGKALISFPTRPTRALGAGMKRARQRLHRAAGAMTHEQLETVTYASLATWA</sequence>
<organism evidence="1 2">
    <name type="scientific">Sphingomonas floccifaciens</name>
    <dbReference type="NCBI Taxonomy" id="1844115"/>
    <lineage>
        <taxon>Bacteria</taxon>
        <taxon>Pseudomonadati</taxon>
        <taxon>Pseudomonadota</taxon>
        <taxon>Alphaproteobacteria</taxon>
        <taxon>Sphingomonadales</taxon>
        <taxon>Sphingomonadaceae</taxon>
        <taxon>Sphingomonas</taxon>
    </lineage>
</organism>
<dbReference type="RefSeq" id="WP_380941552.1">
    <property type="nucleotide sequence ID" value="NZ_JBHUFC010000016.1"/>
</dbReference>